<dbReference type="CDD" id="cd01347">
    <property type="entry name" value="ligand_gated_channel"/>
    <property type="match status" value="1"/>
</dbReference>
<sequence>MIKQIYLLCAFLLFQIGLQAQEVTGLTGTVHNQKGIAIAGAAIHLLNTNYSVSANSKGSFNLGHIPFGKYSLQVSASGYATSIKEIVVSNTLSQIDLELIASDKQLDEVVVTAQKSAENINNVPLSITTISASQVEAYGIRNVRDIRTIIPNLYAGNPGDGRNVVSVRGIVSTSYDPAIATYVDGVNQFGLDTYISDLLDVERIEVLRGPQGTLYGRNAMGGVINIITKQPGNTTSGFAGIDAGSFGQQRYRLGLRTPLIENKLFFGAIGMYNVQNGIYTNEFTNARFDQFSGIMGSYFLKYLANDRLSMVLNVKHNANRNNGTFPLVGSMEAAFDNPFKVNQDAIAQMVDNLINASLAVNYVTGKVNVSSQTAYQSNYRFYKTPIDGDFSPLDIVAIQNNFGKDWNKVQVLSQEFKFSSSTALESRFNWAAGLYGFYQHSPTKQGTHYGEDAGLYGSPIVNFTNLATHTAKNMGVAAYAQLGYAITPQLSATAGLRYDYEHKKLNGFEEIIMDGMMPSSSPDFERDSKSYHAFSPKVILKYQPVANSNWFASYNKGFRAGGINQTSTESLQFVTYKPENSNSFEIGSKNTFFNERLRVNAAVFYTEVNDAQVPTLILPEAITVTKNAGKLRSKGAELEISAIPVKGLSIDYNLGYTDAKYTDLKLGKENEVLNLDNNRQVFTPNFTAMLALQYAYELSAEAHMKLIGRGEWAATGKQYFDLENKLEQKAYGLFNAKLGISSKKLDFFVWGRNLGNKIYADYAYDFGATHLGSPRTYGLSISTKF</sequence>
<comment type="caution">
    <text evidence="17">The sequence shown here is derived from an EMBL/GenBank/DDBJ whole genome shotgun (WGS) entry which is preliminary data.</text>
</comment>
<evidence type="ECO:0000259" key="15">
    <source>
        <dbReference type="Pfam" id="PF00593"/>
    </source>
</evidence>
<dbReference type="PROSITE" id="PS52016">
    <property type="entry name" value="TONB_DEPENDENT_REC_3"/>
    <property type="match status" value="1"/>
</dbReference>
<evidence type="ECO:0000256" key="13">
    <source>
        <dbReference type="RuleBase" id="RU003357"/>
    </source>
</evidence>
<evidence type="ECO:0000256" key="10">
    <source>
        <dbReference type="ARBA" id="ARBA00023136"/>
    </source>
</evidence>
<dbReference type="InterPro" id="IPR039426">
    <property type="entry name" value="TonB-dep_rcpt-like"/>
</dbReference>
<evidence type="ECO:0000256" key="11">
    <source>
        <dbReference type="ARBA" id="ARBA00023237"/>
    </source>
</evidence>
<keyword evidence="7" id="KW-0408">Iron</keyword>
<dbReference type="Pfam" id="PF13715">
    <property type="entry name" value="CarbopepD_reg_2"/>
    <property type="match status" value="1"/>
</dbReference>
<dbReference type="PROSITE" id="PS01156">
    <property type="entry name" value="TONB_DEPENDENT_REC_2"/>
    <property type="match status" value="1"/>
</dbReference>
<evidence type="ECO:0000256" key="1">
    <source>
        <dbReference type="ARBA" id="ARBA00004571"/>
    </source>
</evidence>
<comment type="similarity">
    <text evidence="12 13">Belongs to the TonB-dependent receptor family.</text>
</comment>
<evidence type="ECO:0000259" key="16">
    <source>
        <dbReference type="Pfam" id="PF07715"/>
    </source>
</evidence>
<dbReference type="InterPro" id="IPR036942">
    <property type="entry name" value="Beta-barrel_TonB_sf"/>
</dbReference>
<dbReference type="SUPFAM" id="SSF49464">
    <property type="entry name" value="Carboxypeptidase regulatory domain-like"/>
    <property type="match status" value="1"/>
</dbReference>
<evidence type="ECO:0000256" key="4">
    <source>
        <dbReference type="ARBA" id="ARBA00022496"/>
    </source>
</evidence>
<keyword evidence="6 14" id="KW-0732">Signal</keyword>
<keyword evidence="4" id="KW-0410">Iron transport</keyword>
<dbReference type="InterPro" id="IPR012910">
    <property type="entry name" value="Plug_dom"/>
</dbReference>
<keyword evidence="17" id="KW-0675">Receptor</keyword>
<evidence type="ECO:0000256" key="14">
    <source>
        <dbReference type="SAM" id="SignalP"/>
    </source>
</evidence>
<keyword evidence="2 12" id="KW-0813">Transport</keyword>
<name>A0A4R0NIF9_9SPHI</name>
<evidence type="ECO:0000256" key="5">
    <source>
        <dbReference type="ARBA" id="ARBA00022692"/>
    </source>
</evidence>
<keyword evidence="5 12" id="KW-0812">Transmembrane</keyword>
<organism evidence="17 18">
    <name type="scientific">Pedobacter hiemivivus</name>
    <dbReference type="NCBI Taxonomy" id="2530454"/>
    <lineage>
        <taxon>Bacteria</taxon>
        <taxon>Pseudomonadati</taxon>
        <taxon>Bacteroidota</taxon>
        <taxon>Sphingobacteriia</taxon>
        <taxon>Sphingobacteriales</taxon>
        <taxon>Sphingobacteriaceae</taxon>
        <taxon>Pedobacter</taxon>
    </lineage>
</organism>
<keyword evidence="8" id="KW-0406">Ion transport</keyword>
<dbReference type="InterPro" id="IPR010917">
    <property type="entry name" value="TonB_rcpt_CS"/>
</dbReference>
<dbReference type="InterPro" id="IPR000531">
    <property type="entry name" value="Beta-barrel_TonB"/>
</dbReference>
<dbReference type="GO" id="GO:0009279">
    <property type="term" value="C:cell outer membrane"/>
    <property type="evidence" value="ECO:0007669"/>
    <property type="project" value="UniProtKB-SubCell"/>
</dbReference>
<evidence type="ECO:0000256" key="7">
    <source>
        <dbReference type="ARBA" id="ARBA00023004"/>
    </source>
</evidence>
<feature type="domain" description="TonB-dependent receptor-like beta-barrel" evidence="15">
    <location>
        <begin position="304"/>
        <end position="754"/>
    </location>
</feature>
<evidence type="ECO:0000256" key="2">
    <source>
        <dbReference type="ARBA" id="ARBA00022448"/>
    </source>
</evidence>
<keyword evidence="10 12" id="KW-0472">Membrane</keyword>
<feature type="signal peptide" evidence="14">
    <location>
        <begin position="1"/>
        <end position="20"/>
    </location>
</feature>
<dbReference type="Gene3D" id="2.60.40.1120">
    <property type="entry name" value="Carboxypeptidase-like, regulatory domain"/>
    <property type="match status" value="1"/>
</dbReference>
<dbReference type="GO" id="GO:0006826">
    <property type="term" value="P:iron ion transport"/>
    <property type="evidence" value="ECO:0007669"/>
    <property type="project" value="UniProtKB-KW"/>
</dbReference>
<dbReference type="Proteomes" id="UP000291117">
    <property type="component" value="Unassembled WGS sequence"/>
</dbReference>
<dbReference type="PANTHER" id="PTHR32552">
    <property type="entry name" value="FERRICHROME IRON RECEPTOR-RELATED"/>
    <property type="match status" value="1"/>
</dbReference>
<protein>
    <submittedName>
        <fullName evidence="17">TonB-dependent receptor</fullName>
    </submittedName>
</protein>
<dbReference type="SUPFAM" id="SSF56935">
    <property type="entry name" value="Porins"/>
    <property type="match status" value="1"/>
</dbReference>
<accession>A0A4R0NIF9</accession>
<dbReference type="RefSeq" id="WP_131606919.1">
    <property type="nucleotide sequence ID" value="NZ_SJSM01000001.1"/>
</dbReference>
<evidence type="ECO:0000256" key="8">
    <source>
        <dbReference type="ARBA" id="ARBA00023065"/>
    </source>
</evidence>
<evidence type="ECO:0000256" key="12">
    <source>
        <dbReference type="PROSITE-ProRule" id="PRU01360"/>
    </source>
</evidence>
<keyword evidence="9 13" id="KW-0798">TonB box</keyword>
<evidence type="ECO:0000256" key="3">
    <source>
        <dbReference type="ARBA" id="ARBA00022452"/>
    </source>
</evidence>
<evidence type="ECO:0000256" key="6">
    <source>
        <dbReference type="ARBA" id="ARBA00022729"/>
    </source>
</evidence>
<reference evidence="17 18" key="1">
    <citation type="submission" date="2019-02" db="EMBL/GenBank/DDBJ databases">
        <title>Pedobacter sp. RP-3-8 sp. nov., isolated from Arctic soil.</title>
        <authorList>
            <person name="Dahal R.H."/>
        </authorList>
    </citation>
    <scope>NUCLEOTIDE SEQUENCE [LARGE SCALE GENOMIC DNA]</scope>
    <source>
        <strain evidence="17 18">RP-3-8</strain>
    </source>
</reference>
<dbReference type="Gene3D" id="2.40.170.20">
    <property type="entry name" value="TonB-dependent receptor, beta-barrel domain"/>
    <property type="match status" value="1"/>
</dbReference>
<dbReference type="OrthoDB" id="9775095at2"/>
<proteinExistence type="inferred from homology"/>
<dbReference type="PANTHER" id="PTHR32552:SF81">
    <property type="entry name" value="TONB-DEPENDENT OUTER MEMBRANE RECEPTOR"/>
    <property type="match status" value="1"/>
</dbReference>
<keyword evidence="18" id="KW-1185">Reference proteome</keyword>
<gene>
    <name evidence="17" type="ORF">EZ444_02560</name>
</gene>
<dbReference type="InterPro" id="IPR008969">
    <property type="entry name" value="CarboxyPept-like_regulatory"/>
</dbReference>
<dbReference type="Pfam" id="PF07715">
    <property type="entry name" value="Plug"/>
    <property type="match status" value="1"/>
</dbReference>
<dbReference type="AlphaFoldDB" id="A0A4R0NIF9"/>
<evidence type="ECO:0000256" key="9">
    <source>
        <dbReference type="ARBA" id="ARBA00023077"/>
    </source>
</evidence>
<feature type="domain" description="TonB-dependent receptor plug" evidence="16">
    <location>
        <begin position="121"/>
        <end position="223"/>
    </location>
</feature>
<dbReference type="EMBL" id="SJSM01000001">
    <property type="protein sequence ID" value="TCC99577.1"/>
    <property type="molecule type" value="Genomic_DNA"/>
</dbReference>
<dbReference type="Pfam" id="PF00593">
    <property type="entry name" value="TonB_dep_Rec_b-barrel"/>
    <property type="match status" value="1"/>
</dbReference>
<feature type="chain" id="PRO_5020319096" evidence="14">
    <location>
        <begin position="21"/>
        <end position="785"/>
    </location>
</feature>
<comment type="subcellular location">
    <subcellularLocation>
        <location evidence="1 12">Cell outer membrane</location>
        <topology evidence="1 12">Multi-pass membrane protein</topology>
    </subcellularLocation>
</comment>
<evidence type="ECO:0000313" key="17">
    <source>
        <dbReference type="EMBL" id="TCC99577.1"/>
    </source>
</evidence>
<keyword evidence="11 12" id="KW-0998">Cell outer membrane</keyword>
<keyword evidence="3 12" id="KW-1134">Transmembrane beta strand</keyword>
<evidence type="ECO:0000313" key="18">
    <source>
        <dbReference type="Proteomes" id="UP000291117"/>
    </source>
</evidence>